<dbReference type="Pfam" id="PF18934">
    <property type="entry name" value="DUF5682"/>
    <property type="match status" value="1"/>
</dbReference>
<dbReference type="EMBL" id="CP154795">
    <property type="protein sequence ID" value="XAN06599.1"/>
    <property type="molecule type" value="Genomic_DNA"/>
</dbReference>
<evidence type="ECO:0000313" key="2">
    <source>
        <dbReference type="EMBL" id="XAN06599.1"/>
    </source>
</evidence>
<evidence type="ECO:0000256" key="1">
    <source>
        <dbReference type="SAM" id="MobiDB-lite"/>
    </source>
</evidence>
<dbReference type="Proteomes" id="UP001442841">
    <property type="component" value="Chromosome"/>
</dbReference>
<accession>A0ABZ3FKP0</accession>
<sequence length="802" mass="85365">MTTSEQLRVLGIRHHGPGSARAVQRALRAFEPEVVLIEGPPEADALVDLVGDHELVPPVALLAYAPDAPGKASFWPFASFSPEWQALRWAAARGVRARFFDLPAATMLALREQALLPRASADPGPGLFDEEPQAGEEASADDPEDAPAEDIASEVRDDPLALLARAAGYDDPERWWDDVMELRAEGDPFDAINDAMAELRAGEQMRRRSAADELTEQRREAHMRKVLRAELRAGHRVAVVCGAWHAPALTGKLPTAAADNAVLRGMPKRKVKMTWVPWTHSRLAMASGYGAGVDSPGWYHHLFEAAAADLPGPDGSGEDIDAVEPPVVARWLTDVARVLRHHDLPVSAAHVVEAVRLADALAALRGRPLAGLAEVTDATLAVLCDGSRIALDLVTREAVVGERLGTVPDSAPGVPLDADLRATARSVRLAFSAEPKELTLDLRRPTDLSRSRLLHRLLLLGVDWGDPRAVSTEGTFKEGWDIEWRPELSVRVIEAALWGTTVLEAATAKLLDATGSLGEVTSGVEAALRSDLPDALPGLLRALDARAASDTDVAHLLDAFPALVRAQRYGDVRGTDTGRLAEVTEALLARICAGLPPVSGGLGPEAARALVDRIDAVQAVLPLLDDPAAEDLWSSSLQALADRADVQGLLGGRLVRLLTDAGRFDAPESAGRLARALSAGPGRQADAGSAAADQAHWVEGFLAGGALLLIHDDRVLGLVDEWVRGLHDDDFLVVLPLLRRTFGAFEPAERRNLATRTRRLTGATSQPGAPPELGDAERAGAALAMVDLILGLATTETSGVTG</sequence>
<name>A0ABZ3FKP0_9ACTN</name>
<evidence type="ECO:0000313" key="3">
    <source>
        <dbReference type="Proteomes" id="UP001442841"/>
    </source>
</evidence>
<dbReference type="InterPro" id="IPR043737">
    <property type="entry name" value="DUF5682"/>
</dbReference>
<proteinExistence type="predicted"/>
<dbReference type="PANTHER" id="PTHR30634:SF14">
    <property type="match status" value="1"/>
</dbReference>
<keyword evidence="3" id="KW-1185">Reference proteome</keyword>
<organism evidence="2 3">
    <name type="scientific">Ammonicoccus fulvus</name>
    <dbReference type="NCBI Taxonomy" id="3138240"/>
    <lineage>
        <taxon>Bacteria</taxon>
        <taxon>Bacillati</taxon>
        <taxon>Actinomycetota</taxon>
        <taxon>Actinomycetes</taxon>
        <taxon>Propionibacteriales</taxon>
        <taxon>Propionibacteriaceae</taxon>
        <taxon>Ammonicoccus</taxon>
    </lineage>
</organism>
<dbReference type="PANTHER" id="PTHR30634">
    <property type="entry name" value="OUTER MEMBRANE LOLAB LIPOPROTEIN INSERTION APPARATUS"/>
    <property type="match status" value="1"/>
</dbReference>
<feature type="region of interest" description="Disordered" evidence="1">
    <location>
        <begin position="119"/>
        <end position="149"/>
    </location>
</feature>
<feature type="compositionally biased region" description="Acidic residues" evidence="1">
    <location>
        <begin position="128"/>
        <end position="149"/>
    </location>
</feature>
<dbReference type="InterPro" id="IPR050458">
    <property type="entry name" value="LolB"/>
</dbReference>
<reference evidence="2 3" key="1">
    <citation type="submission" date="2024-04" db="EMBL/GenBank/DDBJ databases">
        <title>Isolation of an actinomycete strain from pig manure.</title>
        <authorList>
            <person name="Gong T."/>
            <person name="Yu Z."/>
            <person name="An M."/>
            <person name="Wei C."/>
            <person name="Yang W."/>
            <person name="Liu L."/>
        </authorList>
    </citation>
    <scope>NUCLEOTIDE SEQUENCE [LARGE SCALE GENOMIC DNA]</scope>
    <source>
        <strain evidence="2 3">ZF39</strain>
    </source>
</reference>
<dbReference type="RefSeq" id="WP_425308029.1">
    <property type="nucleotide sequence ID" value="NZ_CP154795.1"/>
</dbReference>
<gene>
    <name evidence="2" type="ORF">AADG42_04505</name>
</gene>
<protein>
    <submittedName>
        <fullName evidence="2">DUF5682 family protein</fullName>
    </submittedName>
</protein>